<evidence type="ECO:0000259" key="2">
    <source>
        <dbReference type="Pfam" id="PF13679"/>
    </source>
</evidence>
<dbReference type="PANTHER" id="PTHR12496">
    <property type="entry name" value="CGI-41 METHYLTRANSFERASE"/>
    <property type="match status" value="1"/>
</dbReference>
<dbReference type="InterPro" id="IPR052220">
    <property type="entry name" value="METTL25"/>
</dbReference>
<feature type="compositionally biased region" description="Polar residues" evidence="1">
    <location>
        <begin position="285"/>
        <end position="302"/>
    </location>
</feature>
<dbReference type="SUPFAM" id="SSF53335">
    <property type="entry name" value="S-adenosyl-L-methionine-dependent methyltransferases"/>
    <property type="match status" value="1"/>
</dbReference>
<dbReference type="PANTHER" id="PTHR12496:SF2">
    <property type="entry name" value="METHYLTRANSFERASE-LIKE PROTEIN 25B"/>
    <property type="match status" value="1"/>
</dbReference>
<feature type="region of interest" description="Disordered" evidence="1">
    <location>
        <begin position="249"/>
        <end position="304"/>
    </location>
</feature>
<dbReference type="Pfam" id="PF13679">
    <property type="entry name" value="Methyltransf_32"/>
    <property type="match status" value="1"/>
</dbReference>
<dbReference type="Proteomes" id="UP000515152">
    <property type="component" value="Chromosome 11"/>
</dbReference>
<gene>
    <name evidence="4 5" type="primary">mettl25b</name>
</gene>
<feature type="domain" description="Methyltransferase" evidence="2">
    <location>
        <begin position="136"/>
        <end position="418"/>
    </location>
</feature>
<evidence type="ECO:0000256" key="1">
    <source>
        <dbReference type="SAM" id="MobiDB-lite"/>
    </source>
</evidence>
<evidence type="ECO:0000313" key="3">
    <source>
        <dbReference type="Proteomes" id="UP000515152"/>
    </source>
</evidence>
<evidence type="ECO:0000313" key="5">
    <source>
        <dbReference type="RefSeq" id="XP_031432092.1"/>
    </source>
</evidence>
<proteinExistence type="predicted"/>
<dbReference type="InterPro" id="IPR025714">
    <property type="entry name" value="Methyltranfer_dom"/>
</dbReference>
<keyword evidence="3" id="KW-1185">Reference proteome</keyword>
<reference evidence="4 5" key="1">
    <citation type="submission" date="2025-04" db="UniProtKB">
        <authorList>
            <consortium name="RefSeq"/>
        </authorList>
    </citation>
    <scope>IDENTIFICATION</scope>
</reference>
<name>A0A6P3VK23_CLUHA</name>
<protein>
    <submittedName>
        <fullName evidence="4 5">Protein RRNAD1</fullName>
    </submittedName>
</protein>
<dbReference type="KEGG" id="char:105891726"/>
<dbReference type="RefSeq" id="XP_031432092.1">
    <property type="nucleotide sequence ID" value="XM_031576232.2"/>
</dbReference>
<evidence type="ECO:0000313" key="4">
    <source>
        <dbReference type="RefSeq" id="XP_012673361.2"/>
    </source>
</evidence>
<dbReference type="AlphaFoldDB" id="A0A6P3VK23"/>
<dbReference type="InterPro" id="IPR020596">
    <property type="entry name" value="rRNA_Ade_Mease_Trfase_CS"/>
</dbReference>
<dbReference type="CTD" id="51093"/>
<organism evidence="3 4">
    <name type="scientific">Clupea harengus</name>
    <name type="common">Atlantic herring</name>
    <dbReference type="NCBI Taxonomy" id="7950"/>
    <lineage>
        <taxon>Eukaryota</taxon>
        <taxon>Metazoa</taxon>
        <taxon>Chordata</taxon>
        <taxon>Craniata</taxon>
        <taxon>Vertebrata</taxon>
        <taxon>Euteleostomi</taxon>
        <taxon>Actinopterygii</taxon>
        <taxon>Neopterygii</taxon>
        <taxon>Teleostei</taxon>
        <taxon>Clupei</taxon>
        <taxon>Clupeiformes</taxon>
        <taxon>Clupeoidei</taxon>
        <taxon>Clupeidae</taxon>
        <taxon>Clupea</taxon>
    </lineage>
</organism>
<dbReference type="GeneID" id="105891726"/>
<dbReference type="InterPro" id="IPR029063">
    <property type="entry name" value="SAM-dependent_MTases_sf"/>
</dbReference>
<dbReference type="Gene3D" id="3.40.50.150">
    <property type="entry name" value="Vaccinia Virus protein VP39"/>
    <property type="match status" value="1"/>
</dbReference>
<dbReference type="RefSeq" id="XP_012673361.2">
    <property type="nucleotide sequence ID" value="XM_012817907.3"/>
</dbReference>
<dbReference type="PROSITE" id="PS01131">
    <property type="entry name" value="RRNA_A_DIMETH"/>
    <property type="match status" value="1"/>
</dbReference>
<dbReference type="CDD" id="cd02440">
    <property type="entry name" value="AdoMet_MTases"/>
    <property type="match status" value="1"/>
</dbReference>
<dbReference type="GeneTree" id="ENSGT00530000063745"/>
<dbReference type="GO" id="GO:0000179">
    <property type="term" value="F:rRNA (adenine-N6,N6-)-dimethyltransferase activity"/>
    <property type="evidence" value="ECO:0007669"/>
    <property type="project" value="InterPro"/>
</dbReference>
<sequence length="621" mass="68559">MFSATLTDEQQRHLAKNVTNLLTFYKHISDSFIIEFFSENLWESLPISWQESLSKLSPPEIADLLLDKTVTNRRYPSVWPLSLLAFRASAHALAYPRVPPDQTTLHAGTGKPEEFHSNQSQSSLLGHLFRKHVKPKKQHEIRRLGTMVKNLCHLTSCDNVVDVGSGQGHFTRFLSFGLGFSVTAIEADANLVSMARKFDGQVRCTLEKERLKKTDVGQLSQVVSGPSPYHVVGWVNPKASWEDFIEQLNRRDDESERQAPTGGPCKKRQWISMSASDHQPASEAQCLSTADSGAPSCSTGDRTVSPHRVTDCHGPFLEDLQVHSCTSGPALAAADQTPLVKRPCRCGPSVCSEQSASRHFNRTSSDSAGDREHMGGGFILTGLHACGDLSATLLRHFVSCPHVQGITSVACCYMKITTEENPSPPGVVVPPHTAQTAIASRPDFGYPMSDWVRGLPEHQLSYKAREGACHAVEDYLHRLRDESEQLKIHCYRAVLETVVRAARPDLRRAGIQTIKKAHTLPFAEYARLGLPRVGLPADLPLDQACVEAMLCQHGRVVAYFSLVLLLAPVVETLVLLDRMLFLQEHGIQSQLVPLFDPAFSPRNLVLVAMKRGLHEGLKDAG</sequence>
<accession>A0A6P3VK23</accession>
<dbReference type="OrthoDB" id="5875367at2759"/>